<dbReference type="EMBL" id="JAZBRD010000004">
    <property type="protein sequence ID" value="MEE3744409.1"/>
    <property type="molecule type" value="Genomic_DNA"/>
</dbReference>
<dbReference type="InterPro" id="IPR052021">
    <property type="entry name" value="Type-I_RS_S_subunit"/>
</dbReference>
<dbReference type="Proteomes" id="UP001331664">
    <property type="component" value="Unassembled WGS sequence"/>
</dbReference>
<feature type="coiled-coil region" evidence="4">
    <location>
        <begin position="390"/>
        <end position="420"/>
    </location>
</feature>
<keyword evidence="3" id="KW-0238">DNA-binding</keyword>
<dbReference type="InterPro" id="IPR000055">
    <property type="entry name" value="Restrct_endonuc_typeI_TRD"/>
</dbReference>
<evidence type="ECO:0000313" key="7">
    <source>
        <dbReference type="Proteomes" id="UP001331664"/>
    </source>
</evidence>
<reference evidence="6 7" key="1">
    <citation type="submission" date="2024-01" db="EMBL/GenBank/DDBJ databases">
        <title>Campylobacter porcellus sp. nov.</title>
        <authorList>
            <person name="Papic B."/>
            <person name="Gruntar I."/>
        </authorList>
    </citation>
    <scope>NUCLEOTIDE SEQUENCE [LARGE SCALE GENOMIC DNA]</scope>
    <source>
        <strain evidence="6 7">CX2-4855-23</strain>
    </source>
</reference>
<evidence type="ECO:0000313" key="6">
    <source>
        <dbReference type="EMBL" id="MEE3744409.1"/>
    </source>
</evidence>
<protein>
    <submittedName>
        <fullName evidence="6">Restriction endonuclease subunit S</fullName>
    </submittedName>
</protein>
<proteinExistence type="inferred from homology"/>
<evidence type="ECO:0000256" key="4">
    <source>
        <dbReference type="SAM" id="Coils"/>
    </source>
</evidence>
<dbReference type="GO" id="GO:0004519">
    <property type="term" value="F:endonuclease activity"/>
    <property type="evidence" value="ECO:0007669"/>
    <property type="project" value="UniProtKB-KW"/>
</dbReference>
<dbReference type="PANTHER" id="PTHR30408:SF12">
    <property type="entry name" value="TYPE I RESTRICTION ENZYME MJAVIII SPECIFICITY SUBUNIT"/>
    <property type="match status" value="1"/>
</dbReference>
<keyword evidence="6" id="KW-0255">Endonuclease</keyword>
<dbReference type="InterPro" id="IPR044946">
    <property type="entry name" value="Restrct_endonuc_typeI_TRD_sf"/>
</dbReference>
<evidence type="ECO:0000259" key="5">
    <source>
        <dbReference type="Pfam" id="PF01420"/>
    </source>
</evidence>
<keyword evidence="2" id="KW-0680">Restriction system</keyword>
<accession>A0ABU7M4B7</accession>
<evidence type="ECO:0000256" key="1">
    <source>
        <dbReference type="ARBA" id="ARBA00010923"/>
    </source>
</evidence>
<feature type="domain" description="Type I restriction modification DNA specificity" evidence="5">
    <location>
        <begin position="18"/>
        <end position="193"/>
    </location>
</feature>
<evidence type="ECO:0000256" key="2">
    <source>
        <dbReference type="ARBA" id="ARBA00022747"/>
    </source>
</evidence>
<keyword evidence="7" id="KW-1185">Reference proteome</keyword>
<sequence>MNTNFKDSGIAWIGQIPKHWEVIRNKYILSGLYSGGTPTSGTAKFYTDEDYGIPFVSIGDMSKKEFIESTKTKITKFGILDKNLKILPKNTILYSIYATIGEVAELKCSATISQALLALFVKNSYNKQFYKYNLKAMKDYIFFESSGTTQFNLNAKKVLNFSFVLPPLNEQKKIAEFLDKKCEIIDKRLENLERKINTLKEYKKSLVSECVTKGLNPKNMEFKDSGIPWIGQIPKHWEIKKLKYITDYNTETLSENTSEDYEFDYVDIGSVTYENGIEQLQHLKFKNAPSRARRIVKKDDVILSTVRTYLKATASIPENDHPIIVSTGFITFRAKTEILSLYLKYAIQCDVFISDVESRSIGISYPAITSTEVIQMKILVPPLNEQKEIAEFLDKKCEKIDRLNENYTKQIATLKEYKKSLIYECVTGKKEI</sequence>
<feature type="domain" description="Type I restriction modification DNA specificity" evidence="5">
    <location>
        <begin position="234"/>
        <end position="408"/>
    </location>
</feature>
<comment type="similarity">
    <text evidence="1">Belongs to the type-I restriction system S methylase family.</text>
</comment>
<keyword evidence="6" id="KW-0540">Nuclease</keyword>
<keyword evidence="6" id="KW-0378">Hydrolase</keyword>
<feature type="coiled-coil region" evidence="4">
    <location>
        <begin position="175"/>
        <end position="209"/>
    </location>
</feature>
<name>A0ABU7M4B7_9BACT</name>
<organism evidence="6 7">
    <name type="scientific">Campylobacter porcelli</name>
    <dbReference type="NCBI Taxonomy" id="1660073"/>
    <lineage>
        <taxon>Bacteria</taxon>
        <taxon>Pseudomonadati</taxon>
        <taxon>Campylobacterota</taxon>
        <taxon>Epsilonproteobacteria</taxon>
        <taxon>Campylobacterales</taxon>
        <taxon>Campylobacteraceae</taxon>
        <taxon>Campylobacter</taxon>
    </lineage>
</organism>
<dbReference type="SUPFAM" id="SSF116734">
    <property type="entry name" value="DNA methylase specificity domain"/>
    <property type="match status" value="2"/>
</dbReference>
<evidence type="ECO:0000256" key="3">
    <source>
        <dbReference type="ARBA" id="ARBA00023125"/>
    </source>
</evidence>
<dbReference type="PANTHER" id="PTHR30408">
    <property type="entry name" value="TYPE-1 RESTRICTION ENZYME ECOKI SPECIFICITY PROTEIN"/>
    <property type="match status" value="1"/>
</dbReference>
<comment type="caution">
    <text evidence="6">The sequence shown here is derived from an EMBL/GenBank/DDBJ whole genome shotgun (WGS) entry which is preliminary data.</text>
</comment>
<dbReference type="Gene3D" id="3.90.220.20">
    <property type="entry name" value="DNA methylase specificity domains"/>
    <property type="match status" value="2"/>
</dbReference>
<keyword evidence="4" id="KW-0175">Coiled coil</keyword>
<dbReference type="RefSeq" id="WP_330526112.1">
    <property type="nucleotide sequence ID" value="NZ_JAZBRD010000004.1"/>
</dbReference>
<dbReference type="Gene3D" id="1.10.287.1120">
    <property type="entry name" value="Bipartite methylase S protein"/>
    <property type="match status" value="1"/>
</dbReference>
<dbReference type="Pfam" id="PF01420">
    <property type="entry name" value="Methylase_S"/>
    <property type="match status" value="2"/>
</dbReference>
<gene>
    <name evidence="6" type="ORF">V2I23_03775</name>
</gene>